<feature type="compositionally biased region" description="Polar residues" evidence="5">
    <location>
        <begin position="672"/>
        <end position="691"/>
    </location>
</feature>
<feature type="domain" description="THAP-type" evidence="6">
    <location>
        <begin position="213"/>
        <end position="291"/>
    </location>
</feature>
<accession>A0A7E4UNJ1</accession>
<name>A0A7E4UNJ1_PANRE</name>
<dbReference type="WBParaSite" id="Pan_g10880.t1">
    <property type="protein sequence ID" value="Pan_g10880.t1"/>
    <property type="gene ID" value="Pan_g10880"/>
</dbReference>
<feature type="region of interest" description="Disordered" evidence="5">
    <location>
        <begin position="593"/>
        <end position="635"/>
    </location>
</feature>
<evidence type="ECO:0000259" key="6">
    <source>
        <dbReference type="SMART" id="SM00980"/>
    </source>
</evidence>
<feature type="region of interest" description="Disordered" evidence="5">
    <location>
        <begin position="672"/>
        <end position="731"/>
    </location>
</feature>
<dbReference type="AlphaFoldDB" id="A0A7E4UNJ1"/>
<feature type="domain" description="THAP-type" evidence="6">
    <location>
        <begin position="120"/>
        <end position="198"/>
    </location>
</feature>
<evidence type="ECO:0000313" key="7">
    <source>
        <dbReference type="Proteomes" id="UP000492821"/>
    </source>
</evidence>
<dbReference type="Proteomes" id="UP000492821">
    <property type="component" value="Unassembled WGS sequence"/>
</dbReference>
<dbReference type="InterPro" id="IPR006612">
    <property type="entry name" value="THAP_Znf"/>
</dbReference>
<dbReference type="SMART" id="SM00980">
    <property type="entry name" value="THAP"/>
    <property type="match status" value="5"/>
</dbReference>
<evidence type="ECO:0000313" key="8">
    <source>
        <dbReference type="WBParaSite" id="Pan_g10880.t1"/>
    </source>
</evidence>
<feature type="domain" description="THAP-type" evidence="6">
    <location>
        <begin position="27"/>
        <end position="104"/>
    </location>
</feature>
<reference evidence="7" key="1">
    <citation type="journal article" date="2013" name="Genetics">
        <title>The draft genome and transcriptome of Panagrellus redivivus are shaped by the harsh demands of a free-living lifestyle.</title>
        <authorList>
            <person name="Srinivasan J."/>
            <person name="Dillman A.R."/>
            <person name="Macchietto M.G."/>
            <person name="Heikkinen L."/>
            <person name="Lakso M."/>
            <person name="Fracchia K.M."/>
            <person name="Antoshechkin I."/>
            <person name="Mortazavi A."/>
            <person name="Wong G."/>
            <person name="Sternberg P.W."/>
        </authorList>
    </citation>
    <scope>NUCLEOTIDE SEQUENCE [LARGE SCALE GENOMIC DNA]</scope>
    <source>
        <strain evidence="7">MT8872</strain>
    </source>
</reference>
<reference evidence="8" key="2">
    <citation type="submission" date="2020-10" db="UniProtKB">
        <authorList>
            <consortium name="WormBaseParasite"/>
        </authorList>
    </citation>
    <scope>IDENTIFICATION</scope>
</reference>
<feature type="domain" description="THAP-type" evidence="6">
    <location>
        <begin position="399"/>
        <end position="476"/>
    </location>
</feature>
<dbReference type="GO" id="GO:0003677">
    <property type="term" value="F:DNA binding"/>
    <property type="evidence" value="ECO:0007669"/>
    <property type="project" value="UniProtKB-KW"/>
</dbReference>
<evidence type="ECO:0000256" key="3">
    <source>
        <dbReference type="ARBA" id="ARBA00022833"/>
    </source>
</evidence>
<evidence type="ECO:0000256" key="1">
    <source>
        <dbReference type="ARBA" id="ARBA00022723"/>
    </source>
</evidence>
<evidence type="ECO:0000256" key="2">
    <source>
        <dbReference type="ARBA" id="ARBA00022771"/>
    </source>
</evidence>
<keyword evidence="2" id="KW-0863">Zinc-finger</keyword>
<keyword evidence="1" id="KW-0479">Metal-binding</keyword>
<organism evidence="7 8">
    <name type="scientific">Panagrellus redivivus</name>
    <name type="common">Microworm</name>
    <dbReference type="NCBI Taxonomy" id="6233"/>
    <lineage>
        <taxon>Eukaryota</taxon>
        <taxon>Metazoa</taxon>
        <taxon>Ecdysozoa</taxon>
        <taxon>Nematoda</taxon>
        <taxon>Chromadorea</taxon>
        <taxon>Rhabditida</taxon>
        <taxon>Tylenchina</taxon>
        <taxon>Panagrolaimomorpha</taxon>
        <taxon>Panagrolaimoidea</taxon>
        <taxon>Panagrolaimidae</taxon>
        <taxon>Panagrellus</taxon>
    </lineage>
</organism>
<keyword evidence="3" id="KW-0862">Zinc</keyword>
<proteinExistence type="predicted"/>
<evidence type="ECO:0000256" key="4">
    <source>
        <dbReference type="ARBA" id="ARBA00023125"/>
    </source>
</evidence>
<protein>
    <submittedName>
        <fullName evidence="8">THAP-type domain-containing protein</fullName>
    </submittedName>
</protein>
<keyword evidence="4" id="KW-0238">DNA-binding</keyword>
<evidence type="ECO:0000256" key="5">
    <source>
        <dbReference type="SAM" id="MobiDB-lite"/>
    </source>
</evidence>
<keyword evidence="7" id="KW-1185">Reference proteome</keyword>
<dbReference type="GO" id="GO:0008270">
    <property type="term" value="F:zinc ion binding"/>
    <property type="evidence" value="ECO:0007669"/>
    <property type="project" value="UniProtKB-KW"/>
</dbReference>
<sequence>MGRENNERKAVFARYFPYLHVIMPVSSKCVYCGDSVLPIQCIPFPRKEKREAYRNALGIGPDKATHTRSRLCLKHFEIEDIDPKTRAMVRPNALPKVNPECPYIVEPPKVKDRKKTPGKRKCVACREEIKTPFYIHFARGEKRKRYKRALGLGDDVSIHSRTKLCLKHFEQGAVRADGRRFIIAVDALPSMNCTNPYTPPQEVVDTMTPLKPQNCHFCKKRAKPAISLPFPAGERGKRYLQALGISRRKSVAPDARLCLKHFEEVDVKVTIDEFIVDDSALPKADPERPFDPLRFEAPLFLPNIPQDTDALRCVLYCSHVYPEYSIAFPTCELGQKYKEALNITTELPVDPNLVLCLKHFEESDVKSDSWPLTVKADALPKLEPTHPFPGYDSRKLRPSKCVYCKALVSPLLSTTFPRGPKGIKFRRILGMGQFTPTHTRSRLCLKHFDPMDIKIEDYKFSLRVDALPKHPVHPIKTKKPRRQVRLKCIACGQKATDGNSVSFPRGKRCEPFRKILGIPENVIIHSRTRICWRHWDSKCVRIENGRCIVPRGAYPISTISDGAAAIKILKPVNIKPPPREPTPVNVLVRQVTSDDEKEATPVPVIPRPPPQIRILKPVNPRPKLETTIPTSTPSATVRILQPVKRAAPPPPASDDDDIKIVDEVPAKKPFLASTSLVPAQPNDTQGLQNQPTAPPASPIVLKSTKPPPPEDCSTSPATVAVAPTPTDSDTQ</sequence>
<feature type="domain" description="THAP-type" evidence="6">
    <location>
        <begin position="311"/>
        <end position="389"/>
    </location>
</feature>